<dbReference type="PANTHER" id="PTHR12894:SF27">
    <property type="entry name" value="TRANSFORMING GROWTH FACTOR-BETA RECEPTOR-ASSOCIATED PROTEIN 1"/>
    <property type="match status" value="1"/>
</dbReference>
<dbReference type="Pfam" id="PF10367">
    <property type="entry name" value="zf-Vps39_C"/>
    <property type="match status" value="1"/>
</dbReference>
<comment type="caution">
    <text evidence="6">The sequence shown here is derived from an EMBL/GenBank/DDBJ whole genome shotgun (WGS) entry which is preliminary data.</text>
</comment>
<reference evidence="6 7" key="1">
    <citation type="journal article" date="2018" name="Microb. Genom.">
        <title>Expanding an expanded genome: long-read sequencing of Trypanosoma cruzi.</title>
        <authorList>
            <person name="Berna L."/>
            <person name="Rodriguez M."/>
            <person name="Chiribao M.L."/>
            <person name="Parodi-Talice A."/>
            <person name="Pita S."/>
            <person name="Rijo G."/>
            <person name="Alvarez-Valin F."/>
            <person name="Robello C."/>
        </authorList>
    </citation>
    <scope>NUCLEOTIDE SEQUENCE [LARGE SCALE GENOMIC DNA]</scope>
    <source>
        <strain evidence="6 7">Dm28c</strain>
    </source>
</reference>
<protein>
    <recommendedName>
        <fullName evidence="5">CNH domain-containing protein</fullName>
    </recommendedName>
</protein>
<dbReference type="GO" id="GO:0034058">
    <property type="term" value="P:endosomal vesicle fusion"/>
    <property type="evidence" value="ECO:0007669"/>
    <property type="project" value="TreeGrafter"/>
</dbReference>
<evidence type="ECO:0000256" key="4">
    <source>
        <dbReference type="ARBA" id="ARBA00022927"/>
    </source>
</evidence>
<dbReference type="GO" id="GO:0005737">
    <property type="term" value="C:cytoplasm"/>
    <property type="evidence" value="ECO:0007669"/>
    <property type="project" value="UniProtKB-SubCell"/>
</dbReference>
<dbReference type="VEuPathDB" id="TriTrypDB:TcCLB.508593.50"/>
<dbReference type="PROSITE" id="PS50219">
    <property type="entry name" value="CNH"/>
    <property type="match status" value="1"/>
</dbReference>
<dbReference type="VEuPathDB" id="TriTrypDB:ECC02_002486"/>
<proteinExistence type="predicted"/>
<dbReference type="PANTHER" id="PTHR12894">
    <property type="entry name" value="CNH DOMAIN CONTAINING"/>
    <property type="match status" value="1"/>
</dbReference>
<name>A0A2V2UVR5_TRYCR</name>
<dbReference type="InterPro" id="IPR019453">
    <property type="entry name" value="VPS39/TGFA1_Znf"/>
</dbReference>
<dbReference type="EMBL" id="PRFA01000073">
    <property type="protein sequence ID" value="PWU88437.1"/>
    <property type="molecule type" value="Genomic_DNA"/>
</dbReference>
<dbReference type="VEuPathDB" id="TriTrypDB:TcCLB.507997.60"/>
<dbReference type="VEuPathDB" id="TriTrypDB:TcG_02332"/>
<comment type="subcellular location">
    <subcellularLocation>
        <location evidence="1">Cytoplasm</location>
    </subcellularLocation>
</comment>
<dbReference type="VEuPathDB" id="TriTrypDB:TCDM_04969"/>
<gene>
    <name evidence="6" type="ORF">C4B63_73g7</name>
</gene>
<evidence type="ECO:0000256" key="1">
    <source>
        <dbReference type="ARBA" id="ARBA00004496"/>
    </source>
</evidence>
<keyword evidence="3" id="KW-0963">Cytoplasm</keyword>
<dbReference type="VEuPathDB" id="TriTrypDB:TcBrA4_0067140"/>
<organism evidence="6 7">
    <name type="scientific">Trypanosoma cruzi</name>
    <dbReference type="NCBI Taxonomy" id="5693"/>
    <lineage>
        <taxon>Eukaryota</taxon>
        <taxon>Discoba</taxon>
        <taxon>Euglenozoa</taxon>
        <taxon>Kinetoplastea</taxon>
        <taxon>Metakinetoplastina</taxon>
        <taxon>Trypanosomatida</taxon>
        <taxon>Trypanosomatidae</taxon>
        <taxon>Trypanosoma</taxon>
        <taxon>Schizotrypanum</taxon>
    </lineage>
</organism>
<dbReference type="VEuPathDB" id="TriTrypDB:C4B63_73g7"/>
<keyword evidence="2" id="KW-0813">Transport</keyword>
<evidence type="ECO:0000256" key="3">
    <source>
        <dbReference type="ARBA" id="ARBA00022490"/>
    </source>
</evidence>
<dbReference type="VEuPathDB" id="TriTrypDB:TcCL_NonESM01432"/>
<evidence type="ECO:0000313" key="7">
    <source>
        <dbReference type="Proteomes" id="UP000246121"/>
    </source>
</evidence>
<dbReference type="Proteomes" id="UP000246121">
    <property type="component" value="Unassembled WGS sequence"/>
</dbReference>
<keyword evidence="4" id="KW-0653">Protein transport</keyword>
<evidence type="ECO:0000256" key="2">
    <source>
        <dbReference type="ARBA" id="ARBA00022448"/>
    </source>
</evidence>
<dbReference type="VEuPathDB" id="TriTrypDB:BCY84_04948"/>
<feature type="domain" description="CNH" evidence="5">
    <location>
        <begin position="16"/>
        <end position="301"/>
    </location>
</feature>
<dbReference type="InterPro" id="IPR032914">
    <property type="entry name" value="Vam6/VPS39/TRAP1"/>
</dbReference>
<dbReference type="InterPro" id="IPR019452">
    <property type="entry name" value="VPS39/TGF_beta_rcpt-assoc_1"/>
</dbReference>
<dbReference type="GO" id="GO:0015031">
    <property type="term" value="P:protein transport"/>
    <property type="evidence" value="ECO:0007669"/>
    <property type="project" value="UniProtKB-KW"/>
</dbReference>
<dbReference type="InterPro" id="IPR001180">
    <property type="entry name" value="CNH_dom"/>
</dbReference>
<evidence type="ECO:0000259" key="5">
    <source>
        <dbReference type="PROSITE" id="PS50219"/>
    </source>
</evidence>
<dbReference type="GO" id="GO:0006914">
    <property type="term" value="P:autophagy"/>
    <property type="evidence" value="ECO:0007669"/>
    <property type="project" value="TreeGrafter"/>
</dbReference>
<evidence type="ECO:0000313" key="6">
    <source>
        <dbReference type="EMBL" id="PWU88437.1"/>
    </source>
</evidence>
<dbReference type="VEuPathDB" id="TriTrypDB:C3747_50g162"/>
<dbReference type="VEuPathDB" id="TriTrypDB:Tc_MARK_5652"/>
<sequence length="989" mass="112096">MSHEVFCLRELKQKLSCKIDSIATARNLFFLGTSDGKVMVYEVSLQNRDAQCVYIHNSKHKLPIRMIIPIVEKGILLVLAGDVIAVHQLNHITHAPLDSLPEDRLPEMNTVKGTKDIVTLHVKRQRGIFSMAVLQRKKITLYEYRDQLSEFVMVNDGFLLPDGAKTLLWVGKNIILGFRREYVIMNVLSGATDYLYPTGKSGIPLLLSLDPVPEVLVGDENKGMRALHDGSLVPGRSGMSWSSIPTNATYIHPFLLTVHENNCMEVRLPFFTAHAEASDLSPWQTLSLKGADRISQRPFADFDASLPKEATPSDALRKDISILLSSNNTVYLLELLPVREQVLALASLNCVEAGLILCQLCANEVDQATVDSLKTQFALWSFHAKKDFKTAMLRFRDANVDPRLVIDLFPGFLTKRARETWHPPKEYTRSLDTTDLAMDMRSAITAFLDYALPLRREYATEEKTVLAEAIDTAIMKAYVVMGQEQQLLSFLAEENFCSLAESEVFLVDSEQWVALITLWHFYKQNHKSLALLYTLGTTRERVLLESLLTTSFSRGNLPFDTEFLHILHLLLANSLGKSSSNSVLSDRRDRRANFIPQSVMMRILDEIAVNADPSHQLGLLRRCVSVVTTITYISLLSWDEQEERALVEQYSRWILANVSPRWSVKMFPVTEIQPKHYTTVLRLLSSDMSDMGDTQPHERRAEWLSLVFDNACNVKIDASIHDAYFQSLVHLLLSTFSQEGDGDNNEEKKERSRISELHQRLENFLRLSEHIDISNARNLLEQPNLRSRMYAERAIIYRRLELHEEAICMFLYEAKELQAAQEYAKHVGHDGQDAFQVLLRLLLHPSDGCTSPRLDDVIEMLNTCEGVNLLTALPMLPDDTPILPISGFIKRSIRDASARSRSAAMNASILEARIRQAELKIALERSRQVVMDLGTCCAVCEKKLRPDVVFARFPNGVVVHQACMEDEHICPITYKDFRLGIEPFARGAL</sequence>
<dbReference type="VEuPathDB" id="TriTrypDB:TCSYLVIO_006898"/>
<accession>A0A2V2UVR5</accession>
<dbReference type="Pfam" id="PF00780">
    <property type="entry name" value="CNH"/>
    <property type="match status" value="1"/>
</dbReference>
<dbReference type="AlphaFoldDB" id="A0A2V2UVR5"/>
<dbReference type="Pfam" id="PF10366">
    <property type="entry name" value="Vps39_1"/>
    <property type="match status" value="1"/>
</dbReference>
<dbReference type="GO" id="GO:0016020">
    <property type="term" value="C:membrane"/>
    <property type="evidence" value="ECO:0007669"/>
    <property type="project" value="TreeGrafter"/>
</dbReference>